<dbReference type="GO" id="GO:0005789">
    <property type="term" value="C:endoplasmic reticulum membrane"/>
    <property type="evidence" value="ECO:0007669"/>
    <property type="project" value="UniProtKB-SubCell"/>
</dbReference>
<evidence type="ECO:0000256" key="4">
    <source>
        <dbReference type="ARBA" id="ARBA00022643"/>
    </source>
</evidence>
<dbReference type="FunFam" id="1.20.990.10:FF:000009">
    <property type="entry name" value="NADPH--cytochrome P450 reductase"/>
    <property type="match status" value="1"/>
</dbReference>
<dbReference type="EMBL" id="KN846976">
    <property type="protein sequence ID" value="KIW74540.1"/>
    <property type="molecule type" value="Genomic_DNA"/>
</dbReference>
<dbReference type="PROSITE" id="PS50902">
    <property type="entry name" value="FLAVODOXIN_LIKE"/>
    <property type="match status" value="1"/>
</dbReference>
<dbReference type="Gene3D" id="3.40.50.80">
    <property type="entry name" value="Nucleotide-binding domain of ferredoxin-NADP reductase (FNR) module"/>
    <property type="match status" value="1"/>
</dbReference>
<evidence type="ECO:0000256" key="1">
    <source>
        <dbReference type="ARBA" id="ARBA00022475"/>
    </source>
</evidence>
<comment type="catalytic activity">
    <reaction evidence="19 20 21">
        <text>2 oxidized [cytochrome P450] + NADPH = 2 reduced [cytochrome P450] + NADP(+) + H(+)</text>
        <dbReference type="Rhea" id="RHEA:24040"/>
        <dbReference type="Rhea" id="RHEA-COMP:14627"/>
        <dbReference type="Rhea" id="RHEA-COMP:14628"/>
        <dbReference type="ChEBI" id="CHEBI:15378"/>
        <dbReference type="ChEBI" id="CHEBI:55376"/>
        <dbReference type="ChEBI" id="CHEBI:57783"/>
        <dbReference type="ChEBI" id="CHEBI:58349"/>
        <dbReference type="ChEBI" id="CHEBI:60344"/>
        <dbReference type="EC" id="1.6.2.4"/>
    </reaction>
</comment>
<dbReference type="PRINTS" id="PR00369">
    <property type="entry name" value="FLAVODOXIN"/>
</dbReference>
<keyword evidence="17 20" id="KW-1207">Sterol metabolism</keyword>
<dbReference type="InterPro" id="IPR017927">
    <property type="entry name" value="FAD-bd_FR_type"/>
</dbReference>
<dbReference type="SUPFAM" id="SSF52343">
    <property type="entry name" value="Ferredoxin reductase-like, C-terminal NADP-linked domain"/>
    <property type="match status" value="1"/>
</dbReference>
<evidence type="ECO:0000256" key="7">
    <source>
        <dbReference type="ARBA" id="ARBA00022824"/>
    </source>
</evidence>
<proteinExistence type="inferred from homology"/>
<name>A0A0D2G766_9EURO</name>
<feature type="domain" description="FAD-binding FR-type" evidence="23">
    <location>
        <begin position="287"/>
        <end position="525"/>
    </location>
</feature>
<evidence type="ECO:0000256" key="2">
    <source>
        <dbReference type="ARBA" id="ARBA00022516"/>
    </source>
</evidence>
<gene>
    <name evidence="20" type="primary">cprA</name>
    <name evidence="24" type="ORF">Z517_11310</name>
</gene>
<keyword evidence="12 20" id="KW-0560">Oxidoreductase</keyword>
<evidence type="ECO:0000256" key="15">
    <source>
        <dbReference type="ARBA" id="ARBA00023128"/>
    </source>
</evidence>
<dbReference type="SUPFAM" id="SSF63380">
    <property type="entry name" value="Riboflavin synthase domain-like"/>
    <property type="match status" value="1"/>
</dbReference>
<keyword evidence="6 20" id="KW-1000">Mitochondrion outer membrane</keyword>
<evidence type="ECO:0000256" key="18">
    <source>
        <dbReference type="ARBA" id="ARBA00023221"/>
    </source>
</evidence>
<keyword evidence="25" id="KW-1185">Reference proteome</keyword>
<feature type="domain" description="Flavodoxin-like" evidence="22">
    <location>
        <begin position="80"/>
        <end position="231"/>
    </location>
</feature>
<keyword evidence="11 20" id="KW-1133">Transmembrane helix</keyword>
<dbReference type="PANTHER" id="PTHR19384">
    <property type="entry name" value="NITRIC OXIDE SYNTHASE-RELATED"/>
    <property type="match status" value="1"/>
</dbReference>
<evidence type="ECO:0000256" key="17">
    <source>
        <dbReference type="ARBA" id="ARBA00023166"/>
    </source>
</evidence>
<feature type="binding site" evidence="20">
    <location>
        <begin position="632"/>
        <end position="636"/>
    </location>
    <ligand>
        <name>NADP(+)</name>
        <dbReference type="ChEBI" id="CHEBI:58349"/>
    </ligand>
</feature>
<organism evidence="24 25">
    <name type="scientific">Fonsecaea pedrosoi CBS 271.37</name>
    <dbReference type="NCBI Taxonomy" id="1442368"/>
    <lineage>
        <taxon>Eukaryota</taxon>
        <taxon>Fungi</taxon>
        <taxon>Dikarya</taxon>
        <taxon>Ascomycota</taxon>
        <taxon>Pezizomycotina</taxon>
        <taxon>Eurotiomycetes</taxon>
        <taxon>Chaetothyriomycetidae</taxon>
        <taxon>Chaetothyriales</taxon>
        <taxon>Herpotrichiellaceae</taxon>
        <taxon>Fonsecaea</taxon>
    </lineage>
</organism>
<comment type="cofactor">
    <cofactor evidence="20">
        <name>FMN</name>
        <dbReference type="ChEBI" id="CHEBI:58210"/>
    </cofactor>
    <text evidence="20">Binds 1 FMN per monomer.</text>
</comment>
<protein>
    <recommendedName>
        <fullName evidence="20 21">NADPH--cytochrome P450 reductase</fullName>
        <shortName evidence="20">CPR</shortName>
        <shortName evidence="20">P450R</shortName>
        <ecNumber evidence="20 21">1.6.2.4</ecNumber>
    </recommendedName>
</protein>
<evidence type="ECO:0000256" key="11">
    <source>
        <dbReference type="ARBA" id="ARBA00022989"/>
    </source>
</evidence>
<keyword evidence="2 20" id="KW-0444">Lipid biosynthesis</keyword>
<keyword evidence="3 20" id="KW-0285">Flavoprotein</keyword>
<dbReference type="InterPro" id="IPR039261">
    <property type="entry name" value="FNR_nucleotide-bd"/>
</dbReference>
<evidence type="ECO:0000256" key="21">
    <source>
        <dbReference type="PIRNR" id="PIRNR000208"/>
    </source>
</evidence>
<evidence type="ECO:0000256" key="13">
    <source>
        <dbReference type="ARBA" id="ARBA00023011"/>
    </source>
</evidence>
<evidence type="ECO:0000256" key="5">
    <source>
        <dbReference type="ARBA" id="ARBA00022692"/>
    </source>
</evidence>
<dbReference type="GO" id="GO:0050661">
    <property type="term" value="F:NADP binding"/>
    <property type="evidence" value="ECO:0007669"/>
    <property type="project" value="UniProtKB-UniRule"/>
</dbReference>
<dbReference type="PROSITE" id="PS51384">
    <property type="entry name" value="FAD_FR"/>
    <property type="match status" value="1"/>
</dbReference>
<evidence type="ECO:0000256" key="16">
    <source>
        <dbReference type="ARBA" id="ARBA00023136"/>
    </source>
</evidence>
<dbReference type="HAMAP" id="MF_03212">
    <property type="entry name" value="NCPR"/>
    <property type="match status" value="1"/>
</dbReference>
<dbReference type="GO" id="GO:0005886">
    <property type="term" value="C:plasma membrane"/>
    <property type="evidence" value="ECO:0007669"/>
    <property type="project" value="UniProtKB-SubCell"/>
</dbReference>
<feature type="transmembrane region" description="Helical" evidence="20">
    <location>
        <begin position="21"/>
        <end position="42"/>
    </location>
</feature>
<feature type="binding site" evidence="20">
    <location>
        <position position="214"/>
    </location>
    <ligand>
        <name>FMN</name>
        <dbReference type="ChEBI" id="CHEBI:58210"/>
    </ligand>
</feature>
<feature type="binding site" evidence="20">
    <location>
        <position position="563"/>
    </location>
    <ligand>
        <name>NADP(+)</name>
        <dbReference type="ChEBI" id="CHEBI:58349"/>
    </ligand>
</feature>
<evidence type="ECO:0000259" key="22">
    <source>
        <dbReference type="PROSITE" id="PS50902"/>
    </source>
</evidence>
<dbReference type="GO" id="GO:0003958">
    <property type="term" value="F:NADPH-hemoprotein reductase activity"/>
    <property type="evidence" value="ECO:0007669"/>
    <property type="project" value="UniProtKB-UniRule"/>
</dbReference>
<evidence type="ECO:0000256" key="8">
    <source>
        <dbReference type="ARBA" id="ARBA00022827"/>
    </source>
</evidence>
<feature type="binding site" evidence="20">
    <location>
        <position position="705"/>
    </location>
    <ligand>
        <name>FAD</name>
        <dbReference type="ChEBI" id="CHEBI:57692"/>
    </ligand>
</feature>
<keyword evidence="4 20" id="KW-0288">FMN</keyword>
<dbReference type="GO" id="GO:0006696">
    <property type="term" value="P:ergosterol biosynthetic process"/>
    <property type="evidence" value="ECO:0007669"/>
    <property type="project" value="UniProtKB-UniRule"/>
</dbReference>
<dbReference type="InterPro" id="IPR029039">
    <property type="entry name" value="Flavoprotein-like_sf"/>
</dbReference>
<dbReference type="Gene3D" id="1.20.990.10">
    <property type="entry name" value="NADPH-cytochrome p450 Reductase, Chain A, domain 3"/>
    <property type="match status" value="1"/>
</dbReference>
<dbReference type="InterPro" id="IPR017938">
    <property type="entry name" value="Riboflavin_synthase-like_b-brl"/>
</dbReference>
<dbReference type="VEuPathDB" id="FungiDB:Z517_11310"/>
<keyword evidence="5 20" id="KW-0812">Transmembrane</keyword>
<keyword evidence="1 20" id="KW-1003">Cell membrane</keyword>
<dbReference type="PRINTS" id="PR00371">
    <property type="entry name" value="FPNCR"/>
</dbReference>
<dbReference type="Pfam" id="PF00667">
    <property type="entry name" value="FAD_binding_1"/>
    <property type="match status" value="1"/>
</dbReference>
<dbReference type="AlphaFoldDB" id="A0A0D2G766"/>
<evidence type="ECO:0000256" key="6">
    <source>
        <dbReference type="ARBA" id="ARBA00022787"/>
    </source>
</evidence>
<comment type="similarity">
    <text evidence="20">Belongs to the NADPH--cytochrome P450 reductase family.</text>
</comment>
<dbReference type="InterPro" id="IPR023208">
    <property type="entry name" value="P450R"/>
</dbReference>
<dbReference type="Gene3D" id="2.40.30.10">
    <property type="entry name" value="Translation factors"/>
    <property type="match status" value="1"/>
</dbReference>
<dbReference type="GeneID" id="25310800"/>
<feature type="binding site" evidence="20">
    <location>
        <begin position="625"/>
        <end position="626"/>
    </location>
    <ligand>
        <name>NADP(+)</name>
        <dbReference type="ChEBI" id="CHEBI:58349"/>
    </ligand>
</feature>
<dbReference type="EC" id="1.6.2.4" evidence="20 21"/>
<dbReference type="GO" id="GO:0005829">
    <property type="term" value="C:cytosol"/>
    <property type="evidence" value="ECO:0007669"/>
    <property type="project" value="TreeGrafter"/>
</dbReference>
<evidence type="ECO:0000256" key="14">
    <source>
        <dbReference type="ARBA" id="ARBA00023098"/>
    </source>
</evidence>
<dbReference type="STRING" id="1442368.A0A0D2G766"/>
<accession>A0A0D2G766</accession>
<keyword evidence="15 20" id="KW-0496">Mitochondrion</keyword>
<keyword evidence="9 20" id="KW-0521">NADP</keyword>
<dbReference type="FunFam" id="3.40.50.80:FF:000001">
    <property type="entry name" value="NADPH--cytochrome P450 reductase 1"/>
    <property type="match status" value="1"/>
</dbReference>
<dbReference type="Gene3D" id="3.40.50.360">
    <property type="match status" value="1"/>
</dbReference>
<evidence type="ECO:0000256" key="3">
    <source>
        <dbReference type="ARBA" id="ARBA00022630"/>
    </source>
</evidence>
<evidence type="ECO:0000256" key="9">
    <source>
        <dbReference type="ARBA" id="ARBA00022857"/>
    </source>
</evidence>
<evidence type="ECO:0000256" key="12">
    <source>
        <dbReference type="ARBA" id="ARBA00023002"/>
    </source>
</evidence>
<comment type="cofactor">
    <cofactor evidence="20">
        <name>FAD</name>
        <dbReference type="ChEBI" id="CHEBI:57692"/>
    </cofactor>
    <text evidence="20">Binds 1 FAD per monomer.</text>
</comment>
<dbReference type="GO" id="GO:0010181">
    <property type="term" value="F:FMN binding"/>
    <property type="evidence" value="ECO:0007669"/>
    <property type="project" value="UniProtKB-UniRule"/>
</dbReference>
<dbReference type="InterPro" id="IPR001094">
    <property type="entry name" value="Flavdoxin-like"/>
</dbReference>
<keyword evidence="18 20" id="KW-0753">Steroid metabolism</keyword>
<sequence length="706" mass="78171">MASAKLGSAANADILMHKIGSLSGSEIATVLVFLIVAALWYLQDLASKKSPAKSSGFKKLPANNGSRNIVEQMKASDKNCVIFFGSQTGFAEDIAARLAKEGHSRFGLRTMLANLEDYDCTNLNEFPSTAVAMFIMATFGEGEPTDNAQDFYNFITADDVTFDNGGSSLSNMKYLSFGLGNSTYEHFNAVSKKIDATLESLGAHRIAPAGRGDDGEKTTEEDFMAWKETMWKALAQEINLTERTAVYEPIFDVSELAGLDKSSPAVYLDEPNKLQLQGVLRGPFDSHNPFPAPLAVARQIFKAKDRNCLHMEFDLMGSDLSYETGDHVSILPVNSGVEVDRFLRVFGLESKRDTVVDVKAIERTAKVAFPVPTTYDTIVRYRLEIGASVSRQFIQQLSNYAPTADARAEIEKLGNDKDYFHSQITERELNISQTLELVAQGATWENVPFSMLLESLVALQPRIYSISSSSLALKHRLSITTKVETHPIASTDLCFKGVATNYLLALEQKHNNISSRDPYAASYTVDPPRKHYDGVRVALYIRPSTFRLPASTTTPIIMVGPGTGVAPFRAFVQERLEQRKAGLDVGLAMLFFGCREQKEDFIYEEEWAEYGRILGSNFRMITAFSRQTPNKKLYVQDKIRQFGAEISSLLSKDAHFYVCGDAAMAKDVSSLLEQIISEQRAVPPAEAAAVVKQMRAANQYQEDAWS</sequence>
<comment type="subcellular location">
    <subcellularLocation>
        <location evidence="20">Endoplasmic reticulum membrane</location>
        <topology evidence="20">Single-pass membrane protein</topology>
        <orientation evidence="20">Cytoplasmic side</orientation>
    </subcellularLocation>
    <subcellularLocation>
        <location evidence="20">Mitochondrion outer membrane</location>
        <topology evidence="20">Single-pass membrane protein</topology>
        <orientation evidence="20">Cytoplasmic side</orientation>
    </subcellularLocation>
    <subcellularLocation>
        <location evidence="20">Cell membrane</location>
        <topology evidence="20">Single-pass membrane protein</topology>
        <orientation evidence="20">Cytoplasmic side</orientation>
    </subcellularLocation>
</comment>
<dbReference type="OrthoDB" id="1856718at2759"/>
<evidence type="ECO:0000313" key="24">
    <source>
        <dbReference type="EMBL" id="KIW74540.1"/>
    </source>
</evidence>
<keyword evidence="7 20" id="KW-0256">Endoplasmic reticulum</keyword>
<dbReference type="GO" id="GO:0050660">
    <property type="term" value="F:flavin adenine dinucleotide binding"/>
    <property type="evidence" value="ECO:0007669"/>
    <property type="project" value="UniProtKB-UniRule"/>
</dbReference>
<keyword evidence="14 20" id="KW-0443">Lipid metabolism</keyword>
<dbReference type="Pfam" id="PF00175">
    <property type="entry name" value="NAD_binding_1"/>
    <property type="match status" value="1"/>
</dbReference>
<comment type="similarity">
    <text evidence="20 21">In the C-terminal section; belongs to the flavoprotein pyridine nucleotide cytochrome reductase family.</text>
</comment>
<keyword evidence="16 20" id="KW-0472">Membrane</keyword>
<dbReference type="Pfam" id="PF00258">
    <property type="entry name" value="Flavodoxin_1"/>
    <property type="match status" value="1"/>
</dbReference>
<dbReference type="InterPro" id="IPR001709">
    <property type="entry name" value="Flavoprot_Pyr_Nucl_cyt_Rdtase"/>
</dbReference>
<dbReference type="InterPro" id="IPR001433">
    <property type="entry name" value="OxRdtase_FAD/NAD-bd"/>
</dbReference>
<dbReference type="GO" id="GO:0005741">
    <property type="term" value="C:mitochondrial outer membrane"/>
    <property type="evidence" value="ECO:0007669"/>
    <property type="project" value="UniProtKB-SubCell"/>
</dbReference>
<evidence type="ECO:0000256" key="19">
    <source>
        <dbReference type="ARBA" id="ARBA00049342"/>
    </source>
</evidence>
<dbReference type="HOGENOM" id="CLU_001570_17_3_1"/>
<reference evidence="24 25" key="1">
    <citation type="submission" date="2015-01" db="EMBL/GenBank/DDBJ databases">
        <title>The Genome Sequence of Fonsecaea pedrosoi CBS 271.37.</title>
        <authorList>
            <consortium name="The Broad Institute Genomics Platform"/>
            <person name="Cuomo C."/>
            <person name="de Hoog S."/>
            <person name="Gorbushina A."/>
            <person name="Stielow B."/>
            <person name="Teixiera M."/>
            <person name="Abouelleil A."/>
            <person name="Chapman S.B."/>
            <person name="Priest M."/>
            <person name="Young S.K."/>
            <person name="Wortman J."/>
            <person name="Nusbaum C."/>
            <person name="Birren B."/>
        </authorList>
    </citation>
    <scope>NUCLEOTIDE SEQUENCE [LARGE SCALE GENOMIC DNA]</scope>
    <source>
        <strain evidence="24 25">CBS 271.37</strain>
    </source>
</reference>
<dbReference type="PANTHER" id="PTHR19384:SF17">
    <property type="entry name" value="NADPH--CYTOCHROME P450 REDUCTASE"/>
    <property type="match status" value="1"/>
</dbReference>
<feature type="binding site" evidence="20">
    <location>
        <position position="306"/>
    </location>
    <ligand>
        <name>NADP(+)</name>
        <dbReference type="ChEBI" id="CHEBI:58349"/>
    </ligand>
</feature>
<comment type="caution">
    <text evidence="20">Lacks conserved residue(s) required for the propagation of feature annotation.</text>
</comment>
<dbReference type="InterPro" id="IPR003097">
    <property type="entry name" value="CysJ-like_FAD-binding"/>
</dbReference>
<dbReference type="PIRSF" id="PIRSF000208">
    <property type="entry name" value="P450R"/>
    <property type="match status" value="1"/>
</dbReference>
<dbReference type="Proteomes" id="UP000053029">
    <property type="component" value="Unassembled WGS sequence"/>
</dbReference>
<keyword evidence="10 20" id="KW-0752">Steroid biosynthesis</keyword>
<feature type="binding site" evidence="20">
    <location>
        <position position="667"/>
    </location>
    <ligand>
        <name>NADP(+)</name>
        <dbReference type="ChEBI" id="CHEBI:58349"/>
    </ligand>
</feature>
<dbReference type="InterPro" id="IPR023173">
    <property type="entry name" value="NADPH_Cyt_P450_Rdtase_alpha"/>
</dbReference>
<dbReference type="SUPFAM" id="SSF52218">
    <property type="entry name" value="Flavoproteins"/>
    <property type="match status" value="1"/>
</dbReference>
<keyword evidence="8 20" id="KW-0274">FAD</keyword>
<comment type="function">
    <text evidence="20">This enzyme is required for electron transfer from NADP to cytochrome P450 in microsomes. It can also provide electron transfer to heme oxygenase and cytochrome B5. Involved in ergosterol biosynthesis.</text>
</comment>
<dbReference type="InterPro" id="IPR008254">
    <property type="entry name" value="Flavodoxin/NO_synth"/>
</dbReference>
<dbReference type="RefSeq" id="XP_013278348.1">
    <property type="nucleotide sequence ID" value="XM_013422894.1"/>
</dbReference>
<evidence type="ECO:0000256" key="20">
    <source>
        <dbReference type="HAMAP-Rule" id="MF_03212"/>
    </source>
</evidence>
<comment type="similarity">
    <text evidence="20">In the N-terminal section; belongs to the flavodoxin family.</text>
</comment>
<feature type="binding site" evidence="20">
    <location>
        <begin position="497"/>
        <end position="500"/>
    </location>
    <ligand>
        <name>FAD</name>
        <dbReference type="ChEBI" id="CHEBI:57692"/>
    </ligand>
</feature>
<dbReference type="FunFam" id="3.40.50.360:FF:000024">
    <property type="entry name" value="NADPH--cytochrome P450 reductase"/>
    <property type="match status" value="1"/>
</dbReference>
<evidence type="ECO:0000256" key="10">
    <source>
        <dbReference type="ARBA" id="ARBA00022955"/>
    </source>
</evidence>
<feature type="binding site" evidence="20">
    <location>
        <begin position="179"/>
        <end position="188"/>
    </location>
    <ligand>
        <name>FMN</name>
        <dbReference type="ChEBI" id="CHEBI:58210"/>
    </ligand>
</feature>
<evidence type="ECO:0000313" key="25">
    <source>
        <dbReference type="Proteomes" id="UP000053029"/>
    </source>
</evidence>
<evidence type="ECO:0000259" key="23">
    <source>
        <dbReference type="PROSITE" id="PS51384"/>
    </source>
</evidence>
<keyword evidence="13 20" id="KW-0756">Sterol biosynthesis</keyword>